<dbReference type="GO" id="GO:0003678">
    <property type="term" value="F:DNA helicase activity"/>
    <property type="evidence" value="ECO:0007669"/>
    <property type="project" value="UniProtKB-ARBA"/>
</dbReference>
<keyword evidence="2" id="KW-0067">ATP-binding</keyword>
<evidence type="ECO:0000259" key="4">
    <source>
        <dbReference type="Pfam" id="PF13086"/>
    </source>
</evidence>
<dbReference type="InterPro" id="IPR050534">
    <property type="entry name" value="Coronavir_polyprotein_1ab"/>
</dbReference>
<proteinExistence type="predicted"/>
<organism evidence="5 6">
    <name type="scientific">Aerophototrophica crusticola</name>
    <dbReference type="NCBI Taxonomy" id="1709002"/>
    <lineage>
        <taxon>Bacteria</taxon>
        <taxon>Pseudomonadati</taxon>
        <taxon>Pseudomonadota</taxon>
        <taxon>Alphaproteobacteria</taxon>
        <taxon>Rhodospirillales</taxon>
        <taxon>Rhodospirillaceae</taxon>
        <taxon>Aerophototrophica</taxon>
    </lineage>
</organism>
<dbReference type="PANTHER" id="PTHR43788:SF6">
    <property type="entry name" value="DNA HELICASE B"/>
    <property type="match status" value="1"/>
</dbReference>
<name>A0A858RAE6_9PROT</name>
<evidence type="ECO:0000256" key="2">
    <source>
        <dbReference type="ARBA" id="ARBA00022840"/>
    </source>
</evidence>
<dbReference type="InterPro" id="IPR041677">
    <property type="entry name" value="DNA2/NAM7_AAA_11"/>
</dbReference>
<dbReference type="EMBL" id="CP051775">
    <property type="protein sequence ID" value="QJE74331.1"/>
    <property type="molecule type" value="Genomic_DNA"/>
</dbReference>
<feature type="compositionally biased region" description="Acidic residues" evidence="3">
    <location>
        <begin position="974"/>
        <end position="984"/>
    </location>
</feature>
<feature type="compositionally biased region" description="Polar residues" evidence="3">
    <location>
        <begin position="1004"/>
        <end position="1016"/>
    </location>
</feature>
<evidence type="ECO:0000313" key="6">
    <source>
        <dbReference type="Proteomes" id="UP000501891"/>
    </source>
</evidence>
<dbReference type="PANTHER" id="PTHR43788">
    <property type="entry name" value="DNA2/NAM7 HELICASE FAMILY MEMBER"/>
    <property type="match status" value="1"/>
</dbReference>
<accession>A0A858RAE6</accession>
<keyword evidence="6" id="KW-1185">Reference proteome</keyword>
<feature type="region of interest" description="Disordered" evidence="3">
    <location>
        <begin position="589"/>
        <end position="609"/>
    </location>
</feature>
<feature type="region of interest" description="Disordered" evidence="3">
    <location>
        <begin position="968"/>
        <end position="1016"/>
    </location>
</feature>
<evidence type="ECO:0000256" key="1">
    <source>
        <dbReference type="ARBA" id="ARBA00022741"/>
    </source>
</evidence>
<sequence>MFERQTEIRVQTALQIIKYWLSIEYLQPATAPDEDAKNRVWTIEANGEYPWQDQIKIRTQPYIEKKVWQSILYVGLMDMSWVVENLRKSLGLLEEQEEFQPSKPAAMLSFTVDAEGRIASDISISSLVWAAGKIRHQPQMPLDPDEFEDFCTQAVSRVRALVVERAVLSPAYAKGCGLDADTVCKTPLTHDDIAAIRELVERLAEYSPQIAVPVRAKTVSVSIEANGDRSDDEILNSFIAPDLKLVQDAVRAGDVGVAFQSYLFGTREAKKDVANDRNAAFAMVAPEKFPLGRWASEHPLAFAQQAGVNTIFERLADEGIFSINGPPGTGKTTLLRDVVAQIVVQRALVLAEFGSPEKAFTKSIRIEGQQYPYYAIDERLMDFGIVVASANNAAVENVTRELPGISALGKGYGSYRHFADVADTLACTERNSRSPGATWGLISAVLGNKANRSDFIGRFWFAQQPERGRVNATGAVSIQTALAQEAERSPSWDDARKAFSAALDRAKEALARVQKLAQALLRHDQAKVESDKAEAGLPDARREVTRLSETLAAARQQRDLRQAAFQSLSNAHKALVERDTLQQKLQKLDKSRPTLDVEKKKREKNDAELGVRQAQRAYDDARRDYENHLALRPGGLRNLLSLGKALREWEREKSEKAAKVEQARTALDAAENRLRGIVAQLEQAESWHKRWVKASTELNAALGRLRDLGVAQDAAAEGVRQQMATAEAEFGRAHAAMTAAEQACAGAQVKLGALERAIVGNQAIMAASLGEITRNGTTLEALGRWRKFHAPVDELQLWAPWDDETAREARAELFLAALDLHRAFLAGAQKRFAANMRVFVELLQGSMHHSRLHDGGATLWNTFFLSVPVVSTTFASFGRLFPGLGRESIGWVLVDEAGQATPQLAAGALWRARRAVIVGDPLQVEPVMTVPKRAISALGRTLGVTEAWDPSLHSVQVLADRANPLGTWIKQDETPDDGNEDGNEDGGRIWVGSPCGSIAGASARCSTSPTPSPTRA</sequence>
<gene>
    <name evidence="5" type="ORF">HHL28_15730</name>
</gene>
<feature type="domain" description="DNA2/NAM7 helicase helicase" evidence="4">
    <location>
        <begin position="861"/>
        <end position="928"/>
    </location>
</feature>
<reference evidence="5" key="1">
    <citation type="submission" date="2020-04" db="EMBL/GenBank/DDBJ databases">
        <title>A desert anoxygenic phototrophic bacterium fixes CO2 using RubisCO under aerobic conditions.</title>
        <authorList>
            <person name="Tang K."/>
        </authorList>
    </citation>
    <scope>NUCLEOTIDE SEQUENCE [LARGE SCALE GENOMIC DNA]</scope>
    <source>
        <strain evidence="5">MIMtkB3</strain>
    </source>
</reference>
<dbReference type="Pfam" id="PF13086">
    <property type="entry name" value="AAA_11"/>
    <property type="match status" value="1"/>
</dbReference>
<dbReference type="KEGG" id="acru:HHL28_15730"/>
<dbReference type="Proteomes" id="UP000501891">
    <property type="component" value="Chromosome"/>
</dbReference>
<evidence type="ECO:0000313" key="5">
    <source>
        <dbReference type="EMBL" id="QJE74331.1"/>
    </source>
</evidence>
<dbReference type="InterPro" id="IPR027417">
    <property type="entry name" value="P-loop_NTPase"/>
</dbReference>
<dbReference type="Gene3D" id="3.40.50.300">
    <property type="entry name" value="P-loop containing nucleotide triphosphate hydrolases"/>
    <property type="match status" value="2"/>
</dbReference>
<keyword evidence="1" id="KW-0547">Nucleotide-binding</keyword>
<evidence type="ECO:0000256" key="3">
    <source>
        <dbReference type="SAM" id="MobiDB-lite"/>
    </source>
</evidence>
<dbReference type="AlphaFoldDB" id="A0A858RAE6"/>
<dbReference type="GO" id="GO:0005524">
    <property type="term" value="F:ATP binding"/>
    <property type="evidence" value="ECO:0007669"/>
    <property type="project" value="UniProtKB-KW"/>
</dbReference>
<protein>
    <recommendedName>
        <fullName evidence="4">DNA2/NAM7 helicase helicase domain-containing protein</fullName>
    </recommendedName>
</protein>
<dbReference type="SUPFAM" id="SSF52540">
    <property type="entry name" value="P-loop containing nucleoside triphosphate hydrolases"/>
    <property type="match status" value="1"/>
</dbReference>